<evidence type="ECO:0000313" key="7">
    <source>
        <dbReference type="Proteomes" id="UP000237056"/>
    </source>
</evidence>
<dbReference type="InterPro" id="IPR011006">
    <property type="entry name" value="CheY-like_superfamily"/>
</dbReference>
<dbReference type="CDD" id="cd06170">
    <property type="entry name" value="LuxR_C_like"/>
    <property type="match status" value="1"/>
</dbReference>
<keyword evidence="7" id="KW-1185">Reference proteome</keyword>
<reference evidence="6 7" key="1">
    <citation type="submission" date="2018-01" db="EMBL/GenBank/DDBJ databases">
        <title>Genomic Encyclopedia of Type Strains, Phase I: the one thousand microbial genomes (KMG-I) project.</title>
        <authorList>
            <person name="Goeker M."/>
        </authorList>
    </citation>
    <scope>NUCLEOTIDE SEQUENCE [LARGE SCALE GENOMIC DNA]</scope>
    <source>
        <strain evidence="6 7">DSM 17960</strain>
    </source>
</reference>
<dbReference type="InterPro" id="IPR058245">
    <property type="entry name" value="NreC/VraR/RcsB-like_REC"/>
</dbReference>
<feature type="domain" description="HTH luxR-type" evidence="4">
    <location>
        <begin position="148"/>
        <end position="213"/>
    </location>
</feature>
<evidence type="ECO:0000259" key="4">
    <source>
        <dbReference type="PROSITE" id="PS50043"/>
    </source>
</evidence>
<dbReference type="SUPFAM" id="SSF52172">
    <property type="entry name" value="CheY-like"/>
    <property type="match status" value="1"/>
</dbReference>
<protein>
    <submittedName>
        <fullName evidence="6">LuxR family two component transcriptional regulator</fullName>
    </submittedName>
</protein>
<dbReference type="GO" id="GO:0006355">
    <property type="term" value="P:regulation of DNA-templated transcription"/>
    <property type="evidence" value="ECO:0007669"/>
    <property type="project" value="InterPro"/>
</dbReference>
<dbReference type="PROSITE" id="PS50110">
    <property type="entry name" value="RESPONSE_REGULATORY"/>
    <property type="match status" value="1"/>
</dbReference>
<keyword evidence="2" id="KW-0238">DNA-binding</keyword>
<name>A0A2S4N7B0_9FLAO</name>
<dbReference type="AlphaFoldDB" id="A0A2S4N7B0"/>
<evidence type="ECO:0000259" key="5">
    <source>
        <dbReference type="PROSITE" id="PS50110"/>
    </source>
</evidence>
<organism evidence="6 7">
    <name type="scientific">Flavobacterium croceum DSM 17960</name>
    <dbReference type="NCBI Taxonomy" id="1121886"/>
    <lineage>
        <taxon>Bacteria</taxon>
        <taxon>Pseudomonadati</taxon>
        <taxon>Bacteroidota</taxon>
        <taxon>Flavobacteriia</taxon>
        <taxon>Flavobacteriales</taxon>
        <taxon>Flavobacteriaceae</taxon>
        <taxon>Flavobacterium</taxon>
    </lineage>
</organism>
<dbReference type="RefSeq" id="WP_103726386.1">
    <property type="nucleotide sequence ID" value="NZ_PQNY01000010.1"/>
</dbReference>
<accession>A0A2S4N7B0</accession>
<dbReference type="InterPro" id="IPR001789">
    <property type="entry name" value="Sig_transdc_resp-reg_receiver"/>
</dbReference>
<sequence length="215" mass="24714">MNNIQKNIVVVDDFLIVRKGVELIVKESLPLCNLFFAKTYDEVLEVLKTIKVDLVLLDINMYGEENVLIMSQIKALQTKCKILVFTSYDEKKYGVRYVKNGADGFINKLSTDQELLSAILSVLNKGSYYSDTLKNLLVKLNDEREESDTVLLDKLSNREFEIYNLLINGYGNLEISNKLNIHMSTVSTLKNRLFKKLKVYNIVELLEFAQKQSNL</sequence>
<dbReference type="InterPro" id="IPR016032">
    <property type="entry name" value="Sig_transdc_resp-reg_C-effctor"/>
</dbReference>
<dbReference type="Pfam" id="PF00072">
    <property type="entry name" value="Response_reg"/>
    <property type="match status" value="1"/>
</dbReference>
<dbReference type="SMART" id="SM00448">
    <property type="entry name" value="REC"/>
    <property type="match status" value="1"/>
</dbReference>
<dbReference type="PROSITE" id="PS00622">
    <property type="entry name" value="HTH_LUXR_1"/>
    <property type="match status" value="1"/>
</dbReference>
<proteinExistence type="predicted"/>
<evidence type="ECO:0000256" key="3">
    <source>
        <dbReference type="PROSITE-ProRule" id="PRU00169"/>
    </source>
</evidence>
<dbReference type="Proteomes" id="UP000237056">
    <property type="component" value="Unassembled WGS sequence"/>
</dbReference>
<dbReference type="Pfam" id="PF00196">
    <property type="entry name" value="GerE"/>
    <property type="match status" value="1"/>
</dbReference>
<gene>
    <name evidence="6" type="ORF">Q361_110128</name>
</gene>
<feature type="domain" description="Response regulatory" evidence="5">
    <location>
        <begin position="7"/>
        <end position="123"/>
    </location>
</feature>
<dbReference type="Gene3D" id="3.40.50.2300">
    <property type="match status" value="1"/>
</dbReference>
<dbReference type="InterPro" id="IPR051015">
    <property type="entry name" value="EvgA-like"/>
</dbReference>
<dbReference type="OrthoDB" id="1013073at2"/>
<dbReference type="InterPro" id="IPR000792">
    <property type="entry name" value="Tscrpt_reg_LuxR_C"/>
</dbReference>
<dbReference type="PROSITE" id="PS50043">
    <property type="entry name" value="HTH_LUXR_2"/>
    <property type="match status" value="1"/>
</dbReference>
<evidence type="ECO:0000256" key="1">
    <source>
        <dbReference type="ARBA" id="ARBA00022553"/>
    </source>
</evidence>
<dbReference type="PANTHER" id="PTHR45566:SF2">
    <property type="entry name" value="NARL SUBFAMILY"/>
    <property type="match status" value="1"/>
</dbReference>
<dbReference type="PANTHER" id="PTHR45566">
    <property type="entry name" value="HTH-TYPE TRANSCRIPTIONAL REGULATOR YHJB-RELATED"/>
    <property type="match status" value="1"/>
</dbReference>
<keyword evidence="1 3" id="KW-0597">Phosphoprotein</keyword>
<evidence type="ECO:0000313" key="6">
    <source>
        <dbReference type="EMBL" id="POS01541.1"/>
    </source>
</evidence>
<dbReference type="GO" id="GO:0000160">
    <property type="term" value="P:phosphorelay signal transduction system"/>
    <property type="evidence" value="ECO:0007669"/>
    <property type="project" value="InterPro"/>
</dbReference>
<evidence type="ECO:0000256" key="2">
    <source>
        <dbReference type="ARBA" id="ARBA00023125"/>
    </source>
</evidence>
<feature type="modified residue" description="4-aspartylphosphate" evidence="3">
    <location>
        <position position="58"/>
    </location>
</feature>
<dbReference type="SUPFAM" id="SSF46894">
    <property type="entry name" value="C-terminal effector domain of the bipartite response regulators"/>
    <property type="match status" value="1"/>
</dbReference>
<dbReference type="CDD" id="cd17535">
    <property type="entry name" value="REC_NarL-like"/>
    <property type="match status" value="1"/>
</dbReference>
<dbReference type="EMBL" id="PQNY01000010">
    <property type="protein sequence ID" value="POS01541.1"/>
    <property type="molecule type" value="Genomic_DNA"/>
</dbReference>
<comment type="caution">
    <text evidence="6">The sequence shown here is derived from an EMBL/GenBank/DDBJ whole genome shotgun (WGS) entry which is preliminary data.</text>
</comment>
<dbReference type="SMART" id="SM00421">
    <property type="entry name" value="HTH_LUXR"/>
    <property type="match status" value="1"/>
</dbReference>
<dbReference type="PRINTS" id="PR00038">
    <property type="entry name" value="HTHLUXR"/>
</dbReference>
<dbReference type="GO" id="GO:0003677">
    <property type="term" value="F:DNA binding"/>
    <property type="evidence" value="ECO:0007669"/>
    <property type="project" value="UniProtKB-KW"/>
</dbReference>